<dbReference type="InterPro" id="IPR029058">
    <property type="entry name" value="AB_hydrolase_fold"/>
</dbReference>
<evidence type="ECO:0000313" key="2">
    <source>
        <dbReference type="EMBL" id="UTW12761.1"/>
    </source>
</evidence>
<gene>
    <name evidence="2" type="ORF">KDW95_03530</name>
</gene>
<keyword evidence="1" id="KW-0732">Signal</keyword>
<dbReference type="PANTHER" id="PTHR42972:SF8">
    <property type="entry name" value="POLYHYDROXYBUTYRATE DEPOLYMERASE"/>
    <property type="match status" value="1"/>
</dbReference>
<dbReference type="PANTHER" id="PTHR42972">
    <property type="entry name" value="TOL-PAL SYSTEM PROTEIN TOLB"/>
    <property type="match status" value="1"/>
</dbReference>
<protein>
    <submittedName>
        <fullName evidence="2">Poly(3-hydroxybutyrate) depolymerase</fullName>
    </submittedName>
</protein>
<dbReference type="Proteomes" id="UP001058461">
    <property type="component" value="Chromosome"/>
</dbReference>
<organism evidence="2 3">
    <name type="scientific">Marinobacterium rhizophilum</name>
    <dbReference type="NCBI Taxonomy" id="420402"/>
    <lineage>
        <taxon>Bacteria</taxon>
        <taxon>Pseudomonadati</taxon>
        <taxon>Pseudomonadota</taxon>
        <taxon>Gammaproteobacteria</taxon>
        <taxon>Oceanospirillales</taxon>
        <taxon>Oceanospirillaceae</taxon>
        <taxon>Marinobacterium</taxon>
    </lineage>
</organism>
<name>A0ABY5HLJ4_9GAMM</name>
<dbReference type="RefSeq" id="WP_255854887.1">
    <property type="nucleotide sequence ID" value="NZ_CP073347.1"/>
</dbReference>
<reference evidence="2" key="1">
    <citation type="submission" date="2021-04" db="EMBL/GenBank/DDBJ databases">
        <title>Oceanospirillales bacteria with DddD are important DMSP degraders in coastal seawater.</title>
        <authorList>
            <person name="Liu J."/>
        </authorList>
    </citation>
    <scope>NUCLEOTIDE SEQUENCE</scope>
    <source>
        <strain evidence="2">D13-1</strain>
    </source>
</reference>
<feature type="chain" id="PRO_5047194059" evidence="1">
    <location>
        <begin position="17"/>
        <end position="343"/>
    </location>
</feature>
<keyword evidence="3" id="KW-1185">Reference proteome</keyword>
<proteinExistence type="predicted"/>
<sequence>MAVLSASLGLSHAALGAELPAVGADIQRTSVSGLSSGAFMTSQLYVAYSDIMVGAGIVAGGPYLCAKSWSLSPLVINATTTCMNPLTAAVGPNTPLLVTLSESLADAGDIAPLDNLKDDHIYIFSGQKDKTVTTAVVDQTKAYFEAIGVPASAIQYDTSVAAGHALITNSSEDTDCPVTAAPYINDCDFEQSNRIIGQIYTDMKPPASILSSDILAFDQSAFIDSKTTSMSETAYAYIPATCQAGKACAVHVVFHGCKQGAAVIGDKYYADTGYNYVAEANDLIMLYPQVQPSNAAPLNPEGCWDFWGYSSPGDAQPDFYSRKAPQINAVYRMIERLSQPHPL</sequence>
<evidence type="ECO:0000313" key="3">
    <source>
        <dbReference type="Proteomes" id="UP001058461"/>
    </source>
</evidence>
<dbReference type="EMBL" id="CP073347">
    <property type="protein sequence ID" value="UTW12761.1"/>
    <property type="molecule type" value="Genomic_DNA"/>
</dbReference>
<accession>A0ABY5HLJ4</accession>
<evidence type="ECO:0000256" key="1">
    <source>
        <dbReference type="SAM" id="SignalP"/>
    </source>
</evidence>
<dbReference type="Gene3D" id="3.40.50.1820">
    <property type="entry name" value="alpha/beta hydrolase"/>
    <property type="match status" value="2"/>
</dbReference>
<feature type="signal peptide" evidence="1">
    <location>
        <begin position="1"/>
        <end position="16"/>
    </location>
</feature>
<dbReference type="SUPFAM" id="SSF53474">
    <property type="entry name" value="alpha/beta-Hydrolases"/>
    <property type="match status" value="1"/>
</dbReference>